<dbReference type="Proteomes" id="UP000190044">
    <property type="component" value="Unassembled WGS sequence"/>
</dbReference>
<proteinExistence type="predicted"/>
<dbReference type="PROSITE" id="PS51257">
    <property type="entry name" value="PROKAR_LIPOPROTEIN"/>
    <property type="match status" value="1"/>
</dbReference>
<reference evidence="3" key="1">
    <citation type="submission" date="2017-02" db="EMBL/GenBank/DDBJ databases">
        <authorList>
            <person name="Varghese N."/>
            <person name="Submissions S."/>
        </authorList>
    </citation>
    <scope>NUCLEOTIDE SEQUENCE [LARGE SCALE GENOMIC DNA]</scope>
    <source>
        <strain evidence="3">R11H</strain>
    </source>
</reference>
<accession>A0A1T5F6Q4</accession>
<dbReference type="EMBL" id="FUYP01000029">
    <property type="protein sequence ID" value="SKB91855.1"/>
    <property type="molecule type" value="Genomic_DNA"/>
</dbReference>
<feature type="region of interest" description="Disordered" evidence="1">
    <location>
        <begin position="47"/>
        <end position="73"/>
    </location>
</feature>
<evidence type="ECO:0000313" key="2">
    <source>
        <dbReference type="EMBL" id="SKB91855.1"/>
    </source>
</evidence>
<evidence type="ECO:0008006" key="4">
    <source>
        <dbReference type="Google" id="ProtNLM"/>
    </source>
</evidence>
<evidence type="ECO:0000313" key="3">
    <source>
        <dbReference type="Proteomes" id="UP000190044"/>
    </source>
</evidence>
<dbReference type="OrthoDB" id="7452707at2"/>
<dbReference type="RefSeq" id="WP_079639838.1">
    <property type="nucleotide sequence ID" value="NZ_FUYP01000029.1"/>
</dbReference>
<evidence type="ECO:0000256" key="1">
    <source>
        <dbReference type="SAM" id="MobiDB-lite"/>
    </source>
</evidence>
<dbReference type="AlphaFoldDB" id="A0A1T5F6Q4"/>
<keyword evidence="3" id="KW-1185">Reference proteome</keyword>
<sequence>MRLAFLLLVLLSIGACKKEPDFETRYERAVKEVDARAKAMDADIAEAERAAKAAGADPSVPAEHGEPGEPPPQ</sequence>
<organism evidence="2 3">
    <name type="scientific">Sphingopyxis flava</name>
    <dbReference type="NCBI Taxonomy" id="1507287"/>
    <lineage>
        <taxon>Bacteria</taxon>
        <taxon>Pseudomonadati</taxon>
        <taxon>Pseudomonadota</taxon>
        <taxon>Alphaproteobacteria</taxon>
        <taxon>Sphingomonadales</taxon>
        <taxon>Sphingomonadaceae</taxon>
        <taxon>Sphingopyxis</taxon>
    </lineage>
</organism>
<gene>
    <name evidence="2" type="ORF">SAMN06295937_102927</name>
</gene>
<name>A0A1T5F6Q4_9SPHN</name>
<protein>
    <recommendedName>
        <fullName evidence="4">Lipoprotein</fullName>
    </recommendedName>
</protein>